<dbReference type="Proteomes" id="UP000286934">
    <property type="component" value="Unassembled WGS sequence"/>
</dbReference>
<name>A0A432WSU4_9GAMM</name>
<feature type="chain" id="PRO_5019019679" evidence="2">
    <location>
        <begin position="25"/>
        <end position="178"/>
    </location>
</feature>
<evidence type="ECO:0000313" key="3">
    <source>
        <dbReference type="EMBL" id="RUO36843.1"/>
    </source>
</evidence>
<organism evidence="3 4">
    <name type="scientific">Aliidiomarina shirensis</name>
    <dbReference type="NCBI Taxonomy" id="1048642"/>
    <lineage>
        <taxon>Bacteria</taxon>
        <taxon>Pseudomonadati</taxon>
        <taxon>Pseudomonadota</taxon>
        <taxon>Gammaproteobacteria</taxon>
        <taxon>Alteromonadales</taxon>
        <taxon>Idiomarinaceae</taxon>
        <taxon>Aliidiomarina</taxon>
    </lineage>
</organism>
<evidence type="ECO:0000256" key="1">
    <source>
        <dbReference type="SAM" id="MobiDB-lite"/>
    </source>
</evidence>
<evidence type="ECO:0000313" key="4">
    <source>
        <dbReference type="Proteomes" id="UP000286934"/>
    </source>
</evidence>
<keyword evidence="2" id="KW-0732">Signal</keyword>
<comment type="caution">
    <text evidence="3">The sequence shown here is derived from an EMBL/GenBank/DDBJ whole genome shotgun (WGS) entry which is preliminary data.</text>
</comment>
<keyword evidence="4" id="KW-1185">Reference proteome</keyword>
<dbReference type="AlphaFoldDB" id="A0A432WSU4"/>
<sequence>MRNWFVLFLVGSLFLLPFSGSSSAMSMQNMPAQNTMKHHSDSATLVTPETAAEHHMPATKEATNGHCNTEVPMVDMSNQDTQAHHTENHEPQSHHSEVAEVTATDTQTTDADCCDDLSDCGTKCPADCGHCVMFGHGCSAALNSLNLHTPIQAFSSSVLAASFYSLLTSKPTPPPIIA</sequence>
<proteinExistence type="predicted"/>
<feature type="compositionally biased region" description="Basic and acidic residues" evidence="1">
    <location>
        <begin position="82"/>
        <end position="98"/>
    </location>
</feature>
<evidence type="ECO:0000256" key="2">
    <source>
        <dbReference type="SAM" id="SignalP"/>
    </source>
</evidence>
<protein>
    <submittedName>
        <fullName evidence="3">Uncharacterized protein</fullName>
    </submittedName>
</protein>
<feature type="region of interest" description="Disordered" evidence="1">
    <location>
        <begin position="81"/>
        <end position="101"/>
    </location>
</feature>
<feature type="signal peptide" evidence="2">
    <location>
        <begin position="1"/>
        <end position="24"/>
    </location>
</feature>
<dbReference type="EMBL" id="PIPP01000003">
    <property type="protein sequence ID" value="RUO36843.1"/>
    <property type="molecule type" value="Genomic_DNA"/>
</dbReference>
<reference evidence="4" key="1">
    <citation type="journal article" date="2018" name="Front. Microbiol.">
        <title>Genome-Based Analysis Reveals the Taxonomy and Diversity of the Family Idiomarinaceae.</title>
        <authorList>
            <person name="Liu Y."/>
            <person name="Lai Q."/>
            <person name="Shao Z."/>
        </authorList>
    </citation>
    <scope>NUCLEOTIDE SEQUENCE [LARGE SCALE GENOMIC DNA]</scope>
    <source>
        <strain evidence="4">AIS</strain>
    </source>
</reference>
<accession>A0A432WSU4</accession>
<gene>
    <name evidence="3" type="ORF">CWE13_08325</name>
</gene>